<keyword evidence="3" id="KW-1185">Reference proteome</keyword>
<gene>
    <name evidence="2" type="ORF">Ato02nite_068970</name>
</gene>
<accession>A0A919W572</accession>
<reference evidence="2 3" key="1">
    <citation type="submission" date="2021-03" db="EMBL/GenBank/DDBJ databases">
        <title>Whole genome shotgun sequence of Actinoplanes toevensis NBRC 105298.</title>
        <authorList>
            <person name="Komaki H."/>
            <person name="Tamura T."/>
        </authorList>
    </citation>
    <scope>NUCLEOTIDE SEQUENCE [LARGE SCALE GENOMIC DNA]</scope>
    <source>
        <strain evidence="2 3">NBRC 105298</strain>
    </source>
</reference>
<feature type="domain" description="GGDEF" evidence="1">
    <location>
        <begin position="376"/>
        <end position="513"/>
    </location>
</feature>
<dbReference type="PANTHER" id="PTHR45138">
    <property type="entry name" value="REGULATORY COMPONENTS OF SENSORY TRANSDUCTION SYSTEM"/>
    <property type="match status" value="1"/>
</dbReference>
<dbReference type="InterPro" id="IPR043128">
    <property type="entry name" value="Rev_trsase/Diguanyl_cyclase"/>
</dbReference>
<dbReference type="Gene3D" id="1.25.40.10">
    <property type="entry name" value="Tetratricopeptide repeat domain"/>
    <property type="match status" value="1"/>
</dbReference>
<dbReference type="GO" id="GO:0052621">
    <property type="term" value="F:diguanylate cyclase activity"/>
    <property type="evidence" value="ECO:0007669"/>
    <property type="project" value="TreeGrafter"/>
</dbReference>
<protein>
    <recommendedName>
        <fullName evidence="1">GGDEF domain-containing protein</fullName>
    </recommendedName>
</protein>
<dbReference type="InterPro" id="IPR050469">
    <property type="entry name" value="Diguanylate_Cyclase"/>
</dbReference>
<evidence type="ECO:0000313" key="3">
    <source>
        <dbReference type="Proteomes" id="UP000677082"/>
    </source>
</evidence>
<proteinExistence type="predicted"/>
<dbReference type="EMBL" id="BOQN01000088">
    <property type="protein sequence ID" value="GIM95104.1"/>
    <property type="molecule type" value="Genomic_DNA"/>
</dbReference>
<dbReference type="InterPro" id="IPR029787">
    <property type="entry name" value="Nucleotide_cyclase"/>
</dbReference>
<dbReference type="InterPro" id="IPR011990">
    <property type="entry name" value="TPR-like_helical_dom_sf"/>
</dbReference>
<dbReference type="RefSeq" id="WP_213010838.1">
    <property type="nucleotide sequence ID" value="NZ_BOQN01000088.1"/>
</dbReference>
<dbReference type="PROSITE" id="PS50887">
    <property type="entry name" value="GGDEF"/>
    <property type="match status" value="1"/>
</dbReference>
<dbReference type="Gene3D" id="3.30.70.270">
    <property type="match status" value="1"/>
</dbReference>
<dbReference type="PANTHER" id="PTHR45138:SF9">
    <property type="entry name" value="DIGUANYLATE CYCLASE DGCM-RELATED"/>
    <property type="match status" value="1"/>
</dbReference>
<dbReference type="CDD" id="cd01949">
    <property type="entry name" value="GGDEF"/>
    <property type="match status" value="1"/>
</dbReference>
<name>A0A919W572_9ACTN</name>
<dbReference type="NCBIfam" id="TIGR00254">
    <property type="entry name" value="GGDEF"/>
    <property type="match status" value="1"/>
</dbReference>
<dbReference type="InterPro" id="IPR000160">
    <property type="entry name" value="GGDEF_dom"/>
</dbReference>
<sequence length="524" mass="58175">MDGQLSAALLELEDEINWDAAAMLERAVEIERQARELGDELLVARARLSQANLHMRAGDLAGAAARIWKVHQWAVEHEARQLTARTHLVWANIHRHLGDAAQCLEHSVLSVELLDDTATDHMRIWHRAKLADALSLAGSMDAARLRYRQAADLARRLKRPDLQLAVLNNFAYAELAAGQHERAQQVAARLQRHAAEHGFDLDAALLDTIGAIQIENGQFAEAERTLLTCLDQHHDGNQDDADALPEYLLTLARAQRGLMAYARAQRSLNASRRLCAERELGHVLVRLHQEQAELYAARGEFAEAFAEHKEFFAAHTRQYSMQREAQARTRQAMFETAEARQEAERFREQARRDPLTGLRNRRFLNEQLPGLIESDPELTVAMVDLDHYKRINDRLSHEVGDQVLVRVARLLEQWLAETAPDGFVVRMGGEEFLLALPATPVDRASGVLDGLRKAVRGHAWAPLTAGLPVTVSIGVAGVGDTADPTQAALLSIADGHLYAAKHGGRDRVVSSVTDSGRQHRAPAA</sequence>
<dbReference type="Pfam" id="PF00990">
    <property type="entry name" value="GGDEF"/>
    <property type="match status" value="1"/>
</dbReference>
<evidence type="ECO:0000259" key="1">
    <source>
        <dbReference type="PROSITE" id="PS50887"/>
    </source>
</evidence>
<comment type="caution">
    <text evidence="2">The sequence shown here is derived from an EMBL/GenBank/DDBJ whole genome shotgun (WGS) entry which is preliminary data.</text>
</comment>
<evidence type="ECO:0000313" key="2">
    <source>
        <dbReference type="EMBL" id="GIM95104.1"/>
    </source>
</evidence>
<organism evidence="2 3">
    <name type="scientific">Paractinoplanes toevensis</name>
    <dbReference type="NCBI Taxonomy" id="571911"/>
    <lineage>
        <taxon>Bacteria</taxon>
        <taxon>Bacillati</taxon>
        <taxon>Actinomycetota</taxon>
        <taxon>Actinomycetes</taxon>
        <taxon>Micromonosporales</taxon>
        <taxon>Micromonosporaceae</taxon>
        <taxon>Paractinoplanes</taxon>
    </lineage>
</organism>
<dbReference type="Proteomes" id="UP000677082">
    <property type="component" value="Unassembled WGS sequence"/>
</dbReference>
<dbReference type="SUPFAM" id="SSF48452">
    <property type="entry name" value="TPR-like"/>
    <property type="match status" value="1"/>
</dbReference>
<dbReference type="AlphaFoldDB" id="A0A919W572"/>
<dbReference type="SMART" id="SM00267">
    <property type="entry name" value="GGDEF"/>
    <property type="match status" value="1"/>
</dbReference>
<dbReference type="SUPFAM" id="SSF55073">
    <property type="entry name" value="Nucleotide cyclase"/>
    <property type="match status" value="1"/>
</dbReference>